<dbReference type="SUPFAM" id="SSF51735">
    <property type="entry name" value="NAD(P)-binding Rossmann-fold domains"/>
    <property type="match status" value="1"/>
</dbReference>
<accession>A0AA51X5A4</accession>
<dbReference type="EMBL" id="CP133548">
    <property type="protein sequence ID" value="WMS85643.1"/>
    <property type="molecule type" value="Genomic_DNA"/>
</dbReference>
<feature type="domain" description="NAD-dependent epimerase/dehydratase" evidence="1">
    <location>
        <begin position="4"/>
        <end position="209"/>
    </location>
</feature>
<sequence length="308" mass="35388">MQTILGANGQIGTELARTLHNNYTEQVRVVSRSPIKINDNDQVVSADLRNPIDTLNAIKGSEVAYLTAGLPLNTRMWQEQWPIIMQNVIGACITEQVKLVFFDNTYMYPQTNEPQDETMRFEPSGPKGKVRAQIATMLLEAMHTQRLSAMICRAPEFYGPGRTQSITNVSILEKLKARQRANVFLRDDTFRTLIFTPDASRAMALLGNTEDAYQQTWHLPCDDNRQTYRQLIKTSEEILGLTSDYRILSQWQLKLVGLFNQTIKETIELLPRYSVDNIFLSSKFKERFPDFAVTTYQRGLEQYFNDDI</sequence>
<keyword evidence="3" id="KW-1185">Reference proteome</keyword>
<dbReference type="KEGG" id="plei:Q9312_10500"/>
<dbReference type="Proteomes" id="UP001239782">
    <property type="component" value="Chromosome"/>
</dbReference>
<dbReference type="InterPro" id="IPR001509">
    <property type="entry name" value="Epimerase_deHydtase"/>
</dbReference>
<evidence type="ECO:0000259" key="1">
    <source>
        <dbReference type="Pfam" id="PF01370"/>
    </source>
</evidence>
<evidence type="ECO:0000313" key="3">
    <source>
        <dbReference type="Proteomes" id="UP001239782"/>
    </source>
</evidence>
<dbReference type="Pfam" id="PF01370">
    <property type="entry name" value="Epimerase"/>
    <property type="match status" value="1"/>
</dbReference>
<protein>
    <submittedName>
        <fullName evidence="2">NAD-dependent epimerase/dehydratase family protein</fullName>
    </submittedName>
</protein>
<reference evidence="2 3" key="1">
    <citation type="submission" date="2023-08" db="EMBL/GenBank/DDBJ databases">
        <title>Pleionea litopenaei sp. nov., isolated from stomach of juvenile Litopenaeus vannamei.</title>
        <authorList>
            <person name="Rho A.M."/>
            <person name="Hwang C.Y."/>
        </authorList>
    </citation>
    <scope>NUCLEOTIDE SEQUENCE [LARGE SCALE GENOMIC DNA]</scope>
    <source>
        <strain evidence="2 3">HL-JVS1</strain>
    </source>
</reference>
<dbReference type="RefSeq" id="WP_309200796.1">
    <property type="nucleotide sequence ID" value="NZ_CP133548.1"/>
</dbReference>
<name>A0AA51X5A4_9GAMM</name>
<dbReference type="AlphaFoldDB" id="A0AA51X5A4"/>
<dbReference type="Gene3D" id="3.40.50.720">
    <property type="entry name" value="NAD(P)-binding Rossmann-like Domain"/>
    <property type="match status" value="1"/>
</dbReference>
<evidence type="ECO:0000313" key="2">
    <source>
        <dbReference type="EMBL" id="WMS85643.1"/>
    </source>
</evidence>
<gene>
    <name evidence="2" type="ORF">Q9312_10500</name>
</gene>
<organism evidence="2 3">
    <name type="scientific">Pleionea litopenaei</name>
    <dbReference type="NCBI Taxonomy" id="3070815"/>
    <lineage>
        <taxon>Bacteria</taxon>
        <taxon>Pseudomonadati</taxon>
        <taxon>Pseudomonadota</taxon>
        <taxon>Gammaproteobacteria</taxon>
        <taxon>Oceanospirillales</taxon>
        <taxon>Pleioneaceae</taxon>
        <taxon>Pleionea</taxon>
    </lineage>
</organism>
<proteinExistence type="predicted"/>
<dbReference type="InterPro" id="IPR036291">
    <property type="entry name" value="NAD(P)-bd_dom_sf"/>
</dbReference>